<keyword evidence="2" id="KW-1185">Reference proteome</keyword>
<evidence type="ECO:0000313" key="2">
    <source>
        <dbReference type="Proteomes" id="UP000275530"/>
    </source>
</evidence>
<dbReference type="EMBL" id="QZXA01000027">
    <property type="protein sequence ID" value="RJT28092.1"/>
    <property type="molecule type" value="Genomic_DNA"/>
</dbReference>
<accession>A0A6M7TRB9</accession>
<reference evidence="1 2" key="1">
    <citation type="submission" date="2018-09" db="EMBL/GenBank/DDBJ databases">
        <title>Mesorhizobium carmichaelinearum sp. nov. isolated from Carmichaelinea spp. root nodules in New Zealand.</title>
        <authorList>
            <person name="De Meyer S.E."/>
        </authorList>
    </citation>
    <scope>NUCLEOTIDE SEQUENCE [LARGE SCALE GENOMIC DNA]</scope>
    <source>
        <strain evidence="1 2">LMG 28313</strain>
    </source>
</reference>
<comment type="caution">
    <text evidence="1">The sequence shown here is derived from an EMBL/GenBank/DDBJ whole genome shotgun (WGS) entry which is preliminary data.</text>
</comment>
<dbReference type="Proteomes" id="UP000275530">
    <property type="component" value="Unassembled WGS sequence"/>
</dbReference>
<proteinExistence type="predicted"/>
<dbReference type="AlphaFoldDB" id="A0A6M7TRB9"/>
<sequence>MTKLSDLGPPIHGKRHGAGPAREEDHFYSCPYCGQLVDQRDLRQVLYHEEPGHKPLDPEDGATIIMFPGVRR</sequence>
<organism evidence="1 2">
    <name type="scientific">Mesorhizobium jarvisii</name>
    <dbReference type="NCBI Taxonomy" id="1777867"/>
    <lineage>
        <taxon>Bacteria</taxon>
        <taxon>Pseudomonadati</taxon>
        <taxon>Pseudomonadota</taxon>
        <taxon>Alphaproteobacteria</taxon>
        <taxon>Hyphomicrobiales</taxon>
        <taxon>Phyllobacteriaceae</taxon>
        <taxon>Mesorhizobium</taxon>
    </lineage>
</organism>
<evidence type="ECO:0000313" key="1">
    <source>
        <dbReference type="EMBL" id="RJT28092.1"/>
    </source>
</evidence>
<name>A0A6M7TRB9_9HYPH</name>
<protein>
    <submittedName>
        <fullName evidence="1">Uncharacterized protein</fullName>
    </submittedName>
</protein>
<gene>
    <name evidence="1" type="ORF">D3242_33125</name>
</gene>